<organism evidence="1 2">
    <name type="scientific">Sphingobium phenoxybenzoativorans</name>
    <dbReference type="NCBI Taxonomy" id="1592790"/>
    <lineage>
        <taxon>Bacteria</taxon>
        <taxon>Pseudomonadati</taxon>
        <taxon>Pseudomonadota</taxon>
        <taxon>Alphaproteobacteria</taxon>
        <taxon>Sphingomonadales</taxon>
        <taxon>Sphingomonadaceae</taxon>
        <taxon>Sphingobium</taxon>
    </lineage>
</organism>
<name>A0A975K523_9SPHN</name>
<accession>A0A975K523</accession>
<dbReference type="Pfam" id="PF11011">
    <property type="entry name" value="DUF2849"/>
    <property type="match status" value="1"/>
</dbReference>
<keyword evidence="2" id="KW-1185">Reference proteome</keyword>
<sequence length="95" mass="9893">MILLTGNDLASGDVIWWTGSGWSRHVGEAVDAGSEADAILARESAARNVNAGYSVEAEATASGPLPLHIKERIRASGPTVRTDLAINADIPIVKA</sequence>
<evidence type="ECO:0000313" key="2">
    <source>
        <dbReference type="Proteomes" id="UP000681425"/>
    </source>
</evidence>
<evidence type="ECO:0000313" key="1">
    <source>
        <dbReference type="EMBL" id="QUT04263.1"/>
    </source>
</evidence>
<dbReference type="OrthoDB" id="9815695at2"/>
<dbReference type="InterPro" id="IPR021270">
    <property type="entry name" value="DUF2849"/>
</dbReference>
<protein>
    <submittedName>
        <fullName evidence="1">DUF2849 domain-containing protein</fullName>
    </submittedName>
</protein>
<proteinExistence type="predicted"/>
<dbReference type="RefSeq" id="WP_070157753.1">
    <property type="nucleotide sequence ID" value="NZ_CP073910.1"/>
</dbReference>
<dbReference type="AlphaFoldDB" id="A0A975K523"/>
<gene>
    <name evidence="1" type="ORF">KFK14_14350</name>
</gene>
<dbReference type="EMBL" id="CP073910">
    <property type="protein sequence ID" value="QUT04263.1"/>
    <property type="molecule type" value="Genomic_DNA"/>
</dbReference>
<dbReference type="KEGG" id="spph:KFK14_14350"/>
<reference evidence="1" key="1">
    <citation type="submission" date="2021-04" db="EMBL/GenBank/DDBJ databases">
        <title>Isolation of p-tert-butylphenol degrading bacteria Sphingobium phenoxybenzoativorans Tas13 from active sludge.</title>
        <authorList>
            <person name="Li Y."/>
        </authorList>
    </citation>
    <scope>NUCLEOTIDE SEQUENCE</scope>
    <source>
        <strain evidence="1">Tas13</strain>
    </source>
</reference>
<dbReference type="Proteomes" id="UP000681425">
    <property type="component" value="Chromosome"/>
</dbReference>